<keyword evidence="2" id="KW-1185">Reference proteome</keyword>
<proteinExistence type="predicted"/>
<gene>
    <name evidence="1" type="ORF">GWK16_16370</name>
</gene>
<comment type="caution">
    <text evidence="1">The sequence shown here is derived from an EMBL/GenBank/DDBJ whole genome shotgun (WGS) entry which is preliminary data.</text>
</comment>
<protein>
    <submittedName>
        <fullName evidence="1">Uncharacterized protein</fullName>
    </submittedName>
</protein>
<dbReference type="RefSeq" id="WP_170055040.1">
    <property type="nucleotide sequence ID" value="NZ_JABBKX010000005.1"/>
</dbReference>
<name>A0A848EFJ4_9PROT</name>
<accession>A0A848EFJ4</accession>
<dbReference type="EMBL" id="JABBKX010000005">
    <property type="protein sequence ID" value="NMJ42822.1"/>
    <property type="molecule type" value="Genomic_DNA"/>
</dbReference>
<organism evidence="1 2">
    <name type="scientific">Neoroseomonas marina</name>
    <dbReference type="NCBI Taxonomy" id="1232220"/>
    <lineage>
        <taxon>Bacteria</taxon>
        <taxon>Pseudomonadati</taxon>
        <taxon>Pseudomonadota</taxon>
        <taxon>Alphaproteobacteria</taxon>
        <taxon>Acetobacterales</taxon>
        <taxon>Acetobacteraceae</taxon>
        <taxon>Neoroseomonas</taxon>
    </lineage>
</organism>
<dbReference type="AlphaFoldDB" id="A0A848EFJ4"/>
<evidence type="ECO:0000313" key="1">
    <source>
        <dbReference type="EMBL" id="NMJ42822.1"/>
    </source>
</evidence>
<sequence length="141" mass="14969">MTAPAAFGTPADYFGAARLEAAERAVRSLTFRDALLAGSAIVGRSARHISPYPDADAAREIAFLSARIRVLAPEARDLDSLLATIGSDVQKMLRYGAIVRELLAVARATWPDLGTALDAAAQMSGSEWTSNTAQHDVETPN</sequence>
<reference evidence="1 2" key="1">
    <citation type="submission" date="2020-03" db="EMBL/GenBank/DDBJ databases">
        <authorList>
            <person name="Sun Q."/>
        </authorList>
    </citation>
    <scope>NUCLEOTIDE SEQUENCE [LARGE SCALE GENOMIC DNA]</scope>
    <source>
        <strain evidence="1 2">JC162</strain>
    </source>
</reference>
<dbReference type="Proteomes" id="UP000548582">
    <property type="component" value="Unassembled WGS sequence"/>
</dbReference>
<evidence type="ECO:0000313" key="2">
    <source>
        <dbReference type="Proteomes" id="UP000548582"/>
    </source>
</evidence>